<keyword evidence="7" id="KW-0739">Sodium transport</keyword>
<gene>
    <name evidence="9" type="ORF">IAD41_03960</name>
</gene>
<feature type="transmembrane region" description="Helical" evidence="8">
    <location>
        <begin position="272"/>
        <end position="289"/>
    </location>
</feature>
<dbReference type="Pfam" id="PF03977">
    <property type="entry name" value="OAD_beta"/>
    <property type="match status" value="1"/>
</dbReference>
<proteinExistence type="predicted"/>
<feature type="transmembrane region" description="Helical" evidence="8">
    <location>
        <begin position="373"/>
        <end position="390"/>
    </location>
</feature>
<reference evidence="9" key="1">
    <citation type="submission" date="2020-10" db="EMBL/GenBank/DDBJ databases">
        <authorList>
            <person name="Gilroy R."/>
        </authorList>
    </citation>
    <scope>NUCLEOTIDE SEQUENCE</scope>
    <source>
        <strain evidence="9">CHK152-2994</strain>
    </source>
</reference>
<dbReference type="InterPro" id="IPR005661">
    <property type="entry name" value="OadB_MmdB"/>
</dbReference>
<comment type="caution">
    <text evidence="9">The sequence shown here is derived from an EMBL/GenBank/DDBJ whole genome shotgun (WGS) entry which is preliminary data.</text>
</comment>
<evidence type="ECO:0000256" key="2">
    <source>
        <dbReference type="ARBA" id="ARBA00022475"/>
    </source>
</evidence>
<keyword evidence="7" id="KW-0915">Sodium</keyword>
<feature type="transmembrane region" description="Helical" evidence="8">
    <location>
        <begin position="179"/>
        <end position="205"/>
    </location>
</feature>
<sequence length="391" mass="41197">MNIADSLYKLWQSTGIANFVQPVDPSITNGFEQFLHQFGSPIMIVICLFLLWLGIKKQFEPLLLVPIAFGGLLSNIPVAGIAEPNGFLGIIYEAGIHKGLFPLIIFMGVGAMTDFGPLIANPKTALLGGAAQFGIFGALLLALCCFGFTLPQAGAIGIIGGADGPTSIYVTSKLAPELLGAIAVAAYSYMALVPVIQPPIMKLLTTKAEREIQMTQLREVTKREKIVFPLVVLGLCIIFLPDACPLVGALTFGNLCKECGVVERLSDTMQNALINIVTIFLGLSVGSKLSSDQFLTTQTLFILILGILAFSFATAAGVIFAKIMNLFSKEKINPLIGSAGVSAVPMAARVSNKVGLEANPQNYLLMHAMGPNVAGVIGSAVAAGILLALCN</sequence>
<evidence type="ECO:0000256" key="1">
    <source>
        <dbReference type="ARBA" id="ARBA00004651"/>
    </source>
</evidence>
<feature type="transmembrane region" description="Helical" evidence="8">
    <location>
        <begin position="301"/>
        <end position="321"/>
    </location>
</feature>
<evidence type="ECO:0000256" key="3">
    <source>
        <dbReference type="ARBA" id="ARBA00022692"/>
    </source>
</evidence>
<evidence type="ECO:0000256" key="4">
    <source>
        <dbReference type="ARBA" id="ARBA00022967"/>
    </source>
</evidence>
<keyword evidence="4" id="KW-1278">Translocase</keyword>
<feature type="transmembrane region" description="Helical" evidence="8">
    <location>
        <begin position="133"/>
        <end position="159"/>
    </location>
</feature>
<keyword evidence="3 8" id="KW-0812">Transmembrane</keyword>
<keyword evidence="5 8" id="KW-1133">Transmembrane helix</keyword>
<dbReference type="EMBL" id="DVJO01000086">
    <property type="protein sequence ID" value="HIS82741.1"/>
    <property type="molecule type" value="Genomic_DNA"/>
</dbReference>
<feature type="transmembrane region" description="Helical" evidence="8">
    <location>
        <begin position="100"/>
        <end position="121"/>
    </location>
</feature>
<evidence type="ECO:0000313" key="9">
    <source>
        <dbReference type="EMBL" id="HIS82741.1"/>
    </source>
</evidence>
<dbReference type="PANTHER" id="PTHR35806">
    <property type="entry name" value="OXALOACETATE DECARBOXYLASE BETA CHAIN 2"/>
    <property type="match status" value="1"/>
</dbReference>
<organism evidence="9 10">
    <name type="scientific">Candidatus Scatenecus faecavium</name>
    <dbReference type="NCBI Taxonomy" id="2840915"/>
    <lineage>
        <taxon>Bacteria</taxon>
        <taxon>Candidatus Scatenecus</taxon>
    </lineage>
</organism>
<name>A0A9D1FWJ7_9BACT</name>
<protein>
    <submittedName>
        <fullName evidence="9">Sodium ion-translocating decarboxylase subunit beta</fullName>
    </submittedName>
</protein>
<keyword evidence="6 7" id="KW-0472">Membrane</keyword>
<evidence type="ECO:0000256" key="5">
    <source>
        <dbReference type="ARBA" id="ARBA00022989"/>
    </source>
</evidence>
<dbReference type="AlphaFoldDB" id="A0A9D1FWJ7"/>
<feature type="transmembrane region" description="Helical" evidence="8">
    <location>
        <begin position="62"/>
        <end position="80"/>
    </location>
</feature>
<comment type="subcellular location">
    <subcellularLocation>
        <location evidence="1">Cell membrane</location>
        <topology evidence="1">Multi-pass membrane protein</topology>
    </subcellularLocation>
</comment>
<keyword evidence="2 7" id="KW-1003">Cell membrane</keyword>
<dbReference type="PANTHER" id="PTHR35806:SF1">
    <property type="entry name" value="OXALOACETATE DECARBOXYLASE BETA CHAIN 2"/>
    <property type="match status" value="1"/>
</dbReference>
<keyword evidence="7" id="KW-0406">Ion transport</keyword>
<dbReference type="GO" id="GO:0006814">
    <property type="term" value="P:sodium ion transport"/>
    <property type="evidence" value="ECO:0007669"/>
    <property type="project" value="UniProtKB-UniRule"/>
</dbReference>
<reference evidence="9" key="2">
    <citation type="journal article" date="2021" name="PeerJ">
        <title>Extensive microbial diversity within the chicken gut microbiome revealed by metagenomics and culture.</title>
        <authorList>
            <person name="Gilroy R."/>
            <person name="Ravi A."/>
            <person name="Getino M."/>
            <person name="Pursley I."/>
            <person name="Horton D.L."/>
            <person name="Alikhan N.F."/>
            <person name="Baker D."/>
            <person name="Gharbi K."/>
            <person name="Hall N."/>
            <person name="Watson M."/>
            <person name="Adriaenssens E.M."/>
            <person name="Foster-Nyarko E."/>
            <person name="Jarju S."/>
            <person name="Secka A."/>
            <person name="Antonio M."/>
            <person name="Oren A."/>
            <person name="Chaudhuri R.R."/>
            <person name="La Ragione R."/>
            <person name="Hildebrand F."/>
            <person name="Pallen M.J."/>
        </authorList>
    </citation>
    <scope>NUCLEOTIDE SEQUENCE</scope>
    <source>
        <strain evidence="9">CHK152-2994</strain>
    </source>
</reference>
<evidence type="ECO:0000256" key="7">
    <source>
        <dbReference type="PIRNR" id="PIRNR015658"/>
    </source>
</evidence>
<evidence type="ECO:0000256" key="8">
    <source>
        <dbReference type="SAM" id="Phobius"/>
    </source>
</evidence>
<dbReference type="PIRSF" id="PIRSF015658">
    <property type="entry name" value="MmdB_OadB"/>
    <property type="match status" value="1"/>
</dbReference>
<accession>A0A9D1FWJ7</accession>
<dbReference type="GO" id="GO:0016829">
    <property type="term" value="F:lyase activity"/>
    <property type="evidence" value="ECO:0007669"/>
    <property type="project" value="InterPro"/>
</dbReference>
<dbReference type="GO" id="GO:0005886">
    <property type="term" value="C:plasma membrane"/>
    <property type="evidence" value="ECO:0007669"/>
    <property type="project" value="UniProtKB-SubCell"/>
</dbReference>
<dbReference type="NCBIfam" id="TIGR01109">
    <property type="entry name" value="Na_pump_decarbB"/>
    <property type="match status" value="1"/>
</dbReference>
<feature type="transmembrane region" description="Helical" evidence="8">
    <location>
        <begin position="226"/>
        <end position="252"/>
    </location>
</feature>
<dbReference type="Proteomes" id="UP000824139">
    <property type="component" value="Unassembled WGS sequence"/>
</dbReference>
<feature type="transmembrane region" description="Helical" evidence="8">
    <location>
        <begin position="34"/>
        <end position="55"/>
    </location>
</feature>
<evidence type="ECO:0000256" key="6">
    <source>
        <dbReference type="ARBA" id="ARBA00023136"/>
    </source>
</evidence>
<keyword evidence="7" id="KW-0813">Transport</keyword>
<evidence type="ECO:0000313" key="10">
    <source>
        <dbReference type="Proteomes" id="UP000824139"/>
    </source>
</evidence>